<reference evidence="5 6" key="1">
    <citation type="journal article" date="2018" name="PLoS Pathog.">
        <title>Evolution of structural diversity of trichothecenes, a family of toxins produced by plant pathogenic and entomopathogenic fungi.</title>
        <authorList>
            <person name="Proctor R.H."/>
            <person name="McCormick S.P."/>
            <person name="Kim H.S."/>
            <person name="Cardoza R.E."/>
            <person name="Stanley A.M."/>
            <person name="Lindo L."/>
            <person name="Kelly A."/>
            <person name="Brown D.W."/>
            <person name="Lee T."/>
            <person name="Vaughan M.M."/>
            <person name="Alexander N.J."/>
            <person name="Busman M."/>
            <person name="Gutierrez S."/>
        </authorList>
    </citation>
    <scope>NUCLEOTIDE SEQUENCE [LARGE SCALE GENOMIC DNA]</scope>
    <source>
        <strain evidence="5 6">IBT 40837</strain>
    </source>
</reference>
<dbReference type="AlphaFoldDB" id="A0A395NVT9"/>
<dbReference type="Proteomes" id="UP000266272">
    <property type="component" value="Unassembled WGS sequence"/>
</dbReference>
<dbReference type="PRINTS" id="PR00080">
    <property type="entry name" value="SDRFAMILY"/>
</dbReference>
<evidence type="ECO:0000256" key="2">
    <source>
        <dbReference type="ARBA" id="ARBA00022857"/>
    </source>
</evidence>
<protein>
    <submittedName>
        <fullName evidence="5">Short chain dehydrogenase</fullName>
    </submittedName>
</protein>
<evidence type="ECO:0000313" key="6">
    <source>
        <dbReference type="Proteomes" id="UP000266272"/>
    </source>
</evidence>
<dbReference type="SUPFAM" id="SSF51735">
    <property type="entry name" value="NAD(P)-binding Rossmann-fold domains"/>
    <property type="match status" value="1"/>
</dbReference>
<evidence type="ECO:0000256" key="1">
    <source>
        <dbReference type="ARBA" id="ARBA00006484"/>
    </source>
</evidence>
<dbReference type="PANTHER" id="PTHR24321:SF8">
    <property type="entry name" value="ESTRADIOL 17-BETA-DEHYDROGENASE 8-RELATED"/>
    <property type="match status" value="1"/>
</dbReference>
<dbReference type="PRINTS" id="PR00081">
    <property type="entry name" value="GDHRDH"/>
</dbReference>
<keyword evidence="6" id="KW-1185">Reference proteome</keyword>
<organism evidence="5 6">
    <name type="scientific">Trichoderma arundinaceum</name>
    <dbReference type="NCBI Taxonomy" id="490622"/>
    <lineage>
        <taxon>Eukaryota</taxon>
        <taxon>Fungi</taxon>
        <taxon>Dikarya</taxon>
        <taxon>Ascomycota</taxon>
        <taxon>Pezizomycotina</taxon>
        <taxon>Sordariomycetes</taxon>
        <taxon>Hypocreomycetidae</taxon>
        <taxon>Hypocreales</taxon>
        <taxon>Hypocreaceae</taxon>
        <taxon>Trichoderma</taxon>
    </lineage>
</organism>
<keyword evidence="3" id="KW-0560">Oxidoreductase</keyword>
<dbReference type="PROSITE" id="PS00061">
    <property type="entry name" value="ADH_SHORT"/>
    <property type="match status" value="1"/>
</dbReference>
<dbReference type="InterPro" id="IPR036291">
    <property type="entry name" value="NAD(P)-bd_dom_sf"/>
</dbReference>
<dbReference type="CDD" id="cd05233">
    <property type="entry name" value="SDR_c"/>
    <property type="match status" value="1"/>
</dbReference>
<sequence length="264" mass="27113">MSLASKVALVTGSASGLGRVIAETLLARGASVAICDINPARLATAKEALAAQYPPSRVLALEANVADEASVKKLLEQTVEHFGHLDVLVNNAGIMDKFDPVGDCDTQLWNSILSVNLTGSFLVTKYALPHLQAQATARGGGPAGSLIINIGSTASFSGLTAGAAYTASKHGLVALTKHTAGFYGPKGVYSVALQPGGMTETNIADAFAAGMNVEGLQAIKEAHPKMNNVPVDHVARYAAFLSEDGIGQSANGSCIVLTGNWPEA</sequence>
<dbReference type="Gene3D" id="3.40.50.720">
    <property type="entry name" value="NAD(P)-binding Rossmann-like Domain"/>
    <property type="match status" value="1"/>
</dbReference>
<evidence type="ECO:0000313" key="5">
    <source>
        <dbReference type="EMBL" id="RFU80216.1"/>
    </source>
</evidence>
<dbReference type="InterPro" id="IPR020904">
    <property type="entry name" value="Sc_DH/Rdtase_CS"/>
</dbReference>
<dbReference type="InterPro" id="IPR002347">
    <property type="entry name" value="SDR_fam"/>
</dbReference>
<dbReference type="EMBL" id="PXOA01000120">
    <property type="protein sequence ID" value="RFU80216.1"/>
    <property type="molecule type" value="Genomic_DNA"/>
</dbReference>
<dbReference type="PANTHER" id="PTHR24321">
    <property type="entry name" value="DEHYDROGENASES, SHORT CHAIN"/>
    <property type="match status" value="1"/>
</dbReference>
<accession>A0A395NVT9</accession>
<comment type="similarity">
    <text evidence="1 4">Belongs to the short-chain dehydrogenases/reductases (SDR) family.</text>
</comment>
<dbReference type="GO" id="GO:0016491">
    <property type="term" value="F:oxidoreductase activity"/>
    <property type="evidence" value="ECO:0007669"/>
    <property type="project" value="UniProtKB-KW"/>
</dbReference>
<gene>
    <name evidence="5" type="ORF">TARUN_2026</name>
</gene>
<name>A0A395NVT9_TRIAR</name>
<evidence type="ECO:0000256" key="4">
    <source>
        <dbReference type="RuleBase" id="RU000363"/>
    </source>
</evidence>
<dbReference type="FunFam" id="3.40.50.720:FF:000084">
    <property type="entry name" value="Short-chain dehydrogenase reductase"/>
    <property type="match status" value="1"/>
</dbReference>
<dbReference type="OrthoDB" id="47007at2759"/>
<comment type="caution">
    <text evidence="5">The sequence shown here is derived from an EMBL/GenBank/DDBJ whole genome shotgun (WGS) entry which is preliminary data.</text>
</comment>
<evidence type="ECO:0000256" key="3">
    <source>
        <dbReference type="ARBA" id="ARBA00023002"/>
    </source>
</evidence>
<proteinExistence type="inferred from homology"/>
<keyword evidence="2" id="KW-0521">NADP</keyword>
<dbReference type="STRING" id="490622.A0A395NVT9"/>
<dbReference type="Pfam" id="PF00106">
    <property type="entry name" value="adh_short"/>
    <property type="match status" value="1"/>
</dbReference>